<evidence type="ECO:0000256" key="1">
    <source>
        <dbReference type="SAM" id="Phobius"/>
    </source>
</evidence>
<proteinExistence type="predicted"/>
<dbReference type="EMBL" id="GGEC01055239">
    <property type="protein sequence ID" value="MBX35723.1"/>
    <property type="molecule type" value="Transcribed_RNA"/>
</dbReference>
<keyword evidence="1" id="KW-0472">Membrane</keyword>
<sequence length="53" mass="6400">MALQDCFLLQRTFCASKSSNCRSMLNLFNIKLLSFHYILVYEFFSFLFFSVQW</sequence>
<feature type="transmembrane region" description="Helical" evidence="1">
    <location>
        <begin position="32"/>
        <end position="51"/>
    </location>
</feature>
<keyword evidence="1" id="KW-0812">Transmembrane</keyword>
<dbReference type="AlphaFoldDB" id="A0A2P2MZT0"/>
<protein>
    <submittedName>
        <fullName evidence="2">Uncharacterized protein</fullName>
    </submittedName>
</protein>
<accession>A0A2P2MZT0</accession>
<name>A0A2P2MZT0_RHIMU</name>
<organism evidence="2">
    <name type="scientific">Rhizophora mucronata</name>
    <name type="common">Asiatic mangrove</name>
    <dbReference type="NCBI Taxonomy" id="61149"/>
    <lineage>
        <taxon>Eukaryota</taxon>
        <taxon>Viridiplantae</taxon>
        <taxon>Streptophyta</taxon>
        <taxon>Embryophyta</taxon>
        <taxon>Tracheophyta</taxon>
        <taxon>Spermatophyta</taxon>
        <taxon>Magnoliopsida</taxon>
        <taxon>eudicotyledons</taxon>
        <taxon>Gunneridae</taxon>
        <taxon>Pentapetalae</taxon>
        <taxon>rosids</taxon>
        <taxon>fabids</taxon>
        <taxon>Malpighiales</taxon>
        <taxon>Rhizophoraceae</taxon>
        <taxon>Rhizophora</taxon>
    </lineage>
</organism>
<evidence type="ECO:0000313" key="2">
    <source>
        <dbReference type="EMBL" id="MBX35723.1"/>
    </source>
</evidence>
<keyword evidence="1" id="KW-1133">Transmembrane helix</keyword>
<reference evidence="2" key="1">
    <citation type="submission" date="2018-02" db="EMBL/GenBank/DDBJ databases">
        <title>Rhizophora mucronata_Transcriptome.</title>
        <authorList>
            <person name="Meera S.P."/>
            <person name="Sreeshan A."/>
            <person name="Augustine A."/>
        </authorList>
    </citation>
    <scope>NUCLEOTIDE SEQUENCE</scope>
    <source>
        <tissue evidence="2">Leaf</tissue>
    </source>
</reference>